<gene>
    <name evidence="3" type="ORF">GGG17_05245</name>
</gene>
<feature type="domain" description="Histidine kinase" evidence="2">
    <location>
        <begin position="294"/>
        <end position="391"/>
    </location>
</feature>
<name>A0A6I3IBX4_9MICO</name>
<dbReference type="RefSeq" id="WP_154592719.1">
    <property type="nucleotide sequence ID" value="NZ_WLVL01000019.1"/>
</dbReference>
<sequence>MLEGPARSSAVLVAVLAALLVVAAWLALRVVRVRRTFSSPAEEATYDALHTAGLAAPHLKDGLTPEGSARAARHLRALLGVPALAILDTQTLLGWDGTGERHAPGAVDLVAQVLATGDLEVLRGLACVDEDCLIRSAVAAPIVSDDTVIGALVAYAPDVSYGLARATREVASWVSTNVELAELSRQRTRTMEAELLALRAQISPHFVYNSLAAIASFVRTDPVRARELLLEFADFTRYSFRSGGAFTTLEEELVNIQRYLTLEQARFGPRLKVDLDIAPEVLGSAVPYLSVQPLVENAVRHGLERKVGDGTIRITARDLGTVTQVIVEDDGAGSDPERVRSVLSGEHDGDNVGLGNVDARLRQVYGDAHGVVVETAPGAGTRVTFTVPKWAPGVHAGQ</sequence>
<accession>A0A6I3IBX4</accession>
<comment type="caution">
    <text evidence="3">The sequence shown here is derived from an EMBL/GenBank/DDBJ whole genome shotgun (WGS) entry which is preliminary data.</text>
</comment>
<keyword evidence="4" id="KW-1185">Reference proteome</keyword>
<protein>
    <submittedName>
        <fullName evidence="3">Sensor histidine kinase</fullName>
    </submittedName>
</protein>
<organism evidence="3 4">
    <name type="scientific">Arsenicicoccus cauae</name>
    <dbReference type="NCBI Taxonomy" id="2663847"/>
    <lineage>
        <taxon>Bacteria</taxon>
        <taxon>Bacillati</taxon>
        <taxon>Actinomycetota</taxon>
        <taxon>Actinomycetes</taxon>
        <taxon>Micrococcales</taxon>
        <taxon>Intrasporangiaceae</taxon>
        <taxon>Arsenicicoccus</taxon>
    </lineage>
</organism>
<dbReference type="InterPro" id="IPR005467">
    <property type="entry name" value="His_kinase_dom"/>
</dbReference>
<dbReference type="GO" id="GO:0000155">
    <property type="term" value="F:phosphorelay sensor kinase activity"/>
    <property type="evidence" value="ECO:0007669"/>
    <property type="project" value="InterPro"/>
</dbReference>
<dbReference type="SUPFAM" id="SSF55874">
    <property type="entry name" value="ATPase domain of HSP90 chaperone/DNA topoisomerase II/histidine kinase"/>
    <property type="match status" value="1"/>
</dbReference>
<evidence type="ECO:0000256" key="1">
    <source>
        <dbReference type="ARBA" id="ARBA00022777"/>
    </source>
</evidence>
<dbReference type="Pfam" id="PF02518">
    <property type="entry name" value="HATPase_c"/>
    <property type="match status" value="1"/>
</dbReference>
<dbReference type="PROSITE" id="PS50109">
    <property type="entry name" value="HIS_KIN"/>
    <property type="match status" value="1"/>
</dbReference>
<proteinExistence type="predicted"/>
<dbReference type="InterPro" id="IPR010559">
    <property type="entry name" value="Sig_transdc_His_kin_internal"/>
</dbReference>
<evidence type="ECO:0000313" key="4">
    <source>
        <dbReference type="Proteomes" id="UP000431092"/>
    </source>
</evidence>
<dbReference type="Gene3D" id="3.30.565.10">
    <property type="entry name" value="Histidine kinase-like ATPase, C-terminal domain"/>
    <property type="match status" value="1"/>
</dbReference>
<dbReference type="InterPro" id="IPR003594">
    <property type="entry name" value="HATPase_dom"/>
</dbReference>
<keyword evidence="1 3" id="KW-0808">Transferase</keyword>
<dbReference type="AlphaFoldDB" id="A0A6I3IBX4"/>
<dbReference type="PANTHER" id="PTHR34220:SF7">
    <property type="entry name" value="SENSOR HISTIDINE KINASE YPDA"/>
    <property type="match status" value="1"/>
</dbReference>
<dbReference type="InterPro" id="IPR050640">
    <property type="entry name" value="Bact_2-comp_sensor_kinase"/>
</dbReference>
<dbReference type="Pfam" id="PF06580">
    <property type="entry name" value="His_kinase"/>
    <property type="match status" value="1"/>
</dbReference>
<dbReference type="EMBL" id="WLVL01000019">
    <property type="protein sequence ID" value="MTB71382.1"/>
    <property type="molecule type" value="Genomic_DNA"/>
</dbReference>
<dbReference type="GO" id="GO:0016020">
    <property type="term" value="C:membrane"/>
    <property type="evidence" value="ECO:0007669"/>
    <property type="project" value="InterPro"/>
</dbReference>
<evidence type="ECO:0000313" key="3">
    <source>
        <dbReference type="EMBL" id="MTB71382.1"/>
    </source>
</evidence>
<dbReference type="InterPro" id="IPR036890">
    <property type="entry name" value="HATPase_C_sf"/>
</dbReference>
<dbReference type="PANTHER" id="PTHR34220">
    <property type="entry name" value="SENSOR HISTIDINE KINASE YPDA"/>
    <property type="match status" value="1"/>
</dbReference>
<reference evidence="3 4" key="1">
    <citation type="submission" date="2019-11" db="EMBL/GenBank/DDBJ databases">
        <title>Whole genome sequencing identifies a novel species of the genus Arsenicicoccus isolated from human blood.</title>
        <authorList>
            <person name="Jeong J.H."/>
            <person name="Kweon O.J."/>
            <person name="Kim H.R."/>
            <person name="Kim T.-H."/>
            <person name="Ha S.-M."/>
            <person name="Lee M.-K."/>
        </authorList>
    </citation>
    <scope>NUCLEOTIDE SEQUENCE [LARGE SCALE GENOMIC DNA]</scope>
    <source>
        <strain evidence="3 4">MKL-02</strain>
    </source>
</reference>
<keyword evidence="1 3" id="KW-0418">Kinase</keyword>
<evidence type="ECO:0000259" key="2">
    <source>
        <dbReference type="PROSITE" id="PS50109"/>
    </source>
</evidence>
<dbReference type="Proteomes" id="UP000431092">
    <property type="component" value="Unassembled WGS sequence"/>
</dbReference>